<evidence type="ECO:0000313" key="9">
    <source>
        <dbReference type="Proteomes" id="UP000327468"/>
    </source>
</evidence>
<dbReference type="SUPFAM" id="SSF82185">
    <property type="entry name" value="Histone H3 K4-specific methyltransferase SET7/9 N-terminal domain"/>
    <property type="match status" value="1"/>
</dbReference>
<dbReference type="GO" id="GO:0032420">
    <property type="term" value="C:stereocilium"/>
    <property type="evidence" value="ECO:0007669"/>
    <property type="project" value="UniProtKB-SubCell"/>
</dbReference>
<name>A0A5N5PS63_PANHP</name>
<evidence type="ECO:0000256" key="4">
    <source>
        <dbReference type="ARBA" id="ARBA00023273"/>
    </source>
</evidence>
<evidence type="ECO:0000256" key="6">
    <source>
        <dbReference type="ARBA" id="ARBA00038723"/>
    </source>
</evidence>
<organism evidence="8 9">
    <name type="scientific">Pangasianodon hypophthalmus</name>
    <name type="common">Striped catfish</name>
    <name type="synonym">Helicophagus hypophthalmus</name>
    <dbReference type="NCBI Taxonomy" id="310915"/>
    <lineage>
        <taxon>Eukaryota</taxon>
        <taxon>Metazoa</taxon>
        <taxon>Chordata</taxon>
        <taxon>Craniata</taxon>
        <taxon>Vertebrata</taxon>
        <taxon>Euteleostomi</taxon>
        <taxon>Actinopterygii</taxon>
        <taxon>Neopterygii</taxon>
        <taxon>Teleostei</taxon>
        <taxon>Ostariophysi</taxon>
        <taxon>Siluriformes</taxon>
        <taxon>Pangasiidae</taxon>
        <taxon>Pangasianodon</taxon>
    </lineage>
</organism>
<comment type="subcellular location">
    <subcellularLocation>
        <location evidence="1">Cell projection</location>
        <location evidence="1">Filopodium tip</location>
    </subcellularLocation>
    <subcellularLocation>
        <location evidence="2">Cell projection</location>
        <location evidence="2">Stereocilium</location>
    </subcellularLocation>
</comment>
<dbReference type="GO" id="GO:0032433">
    <property type="term" value="C:filopodium tip"/>
    <property type="evidence" value="ECO:0007669"/>
    <property type="project" value="UniProtKB-SubCell"/>
</dbReference>
<evidence type="ECO:0000313" key="8">
    <source>
        <dbReference type="EMBL" id="KAB5581757.1"/>
    </source>
</evidence>
<dbReference type="Proteomes" id="UP000327468">
    <property type="component" value="Chromosome 3"/>
</dbReference>
<accession>A0A5N5PS63</accession>
<comment type="function">
    <text evidence="5">Plays a role in promoting axonal degeneration following neuronal injury by toxic insult or trauma.</text>
</comment>
<evidence type="ECO:0000256" key="7">
    <source>
        <dbReference type="ARBA" id="ARBA00039855"/>
    </source>
</evidence>
<sequence length="226" mass="25337">MKRSIVRCVELVSHKSVGQIDCKIGSALCRLRCQESSAREEKRARGCRRAESSTPLSFFPQETDIFTHFQRSFNAFATTRTLYRVVEISKIQVKGLRYVSYTGRRHGVGQLKFSDGTCYKGHFENGLFHGSGVLMFPDGSRYEGEFAQGKFQGVGVFSRFDGMKFEGEFKNGRVEGHGLLTFPDGSHGIPRNEGLFSDNKLLKREKSQAVVQRARSSACTARSLSL</sequence>
<dbReference type="Pfam" id="PF02493">
    <property type="entry name" value="MORN"/>
    <property type="match status" value="4"/>
</dbReference>
<dbReference type="PANTHER" id="PTHR46614:SF1">
    <property type="entry name" value="MORN REPEAT-CONTAINING PROTEIN 4"/>
    <property type="match status" value="1"/>
</dbReference>
<dbReference type="PANTHER" id="PTHR46614">
    <property type="entry name" value="MORN REPEAT-CONTAINING PROTEIN 4"/>
    <property type="match status" value="1"/>
</dbReference>
<dbReference type="Gene3D" id="2.20.110.10">
    <property type="entry name" value="Histone H3 K4-specific methyltransferase SET7/9 N-terminal domain"/>
    <property type="match status" value="1"/>
</dbReference>
<keyword evidence="9" id="KW-1185">Reference proteome</keyword>
<dbReference type="AlphaFoldDB" id="A0A5N5PS63"/>
<dbReference type="InterPro" id="IPR003409">
    <property type="entry name" value="MORN"/>
</dbReference>
<proteinExistence type="predicted"/>
<protein>
    <recommendedName>
        <fullName evidence="7">MORN repeat-containing protein 4</fullName>
    </recommendedName>
</protein>
<evidence type="ECO:0000256" key="1">
    <source>
        <dbReference type="ARBA" id="ARBA00004495"/>
    </source>
</evidence>
<keyword evidence="4" id="KW-0966">Cell projection</keyword>
<dbReference type="InterPro" id="IPR052315">
    <property type="entry name" value="MORN4"/>
</dbReference>
<evidence type="ECO:0000256" key="3">
    <source>
        <dbReference type="ARBA" id="ARBA00022737"/>
    </source>
</evidence>
<dbReference type="SMART" id="SM00698">
    <property type="entry name" value="MORN"/>
    <property type="match status" value="3"/>
</dbReference>
<keyword evidence="3" id="KW-0677">Repeat</keyword>
<comment type="subunit">
    <text evidence="6">Interacts with MYO3A.</text>
</comment>
<reference evidence="8 9" key="1">
    <citation type="submission" date="2019-06" db="EMBL/GenBank/DDBJ databases">
        <title>A chromosome-scale genome assembly of the striped catfish, Pangasianodon hypophthalmus.</title>
        <authorList>
            <person name="Wen M."/>
            <person name="Zahm M."/>
            <person name="Roques C."/>
            <person name="Cabau C."/>
            <person name="Klopp C."/>
            <person name="Donnadieu C."/>
            <person name="Jouanno E."/>
            <person name="Avarre J.-C."/>
            <person name="Campet M."/>
            <person name="Ha T.T.T."/>
            <person name="Dugue R."/>
            <person name="Lampietro C."/>
            <person name="Louis A."/>
            <person name="Herpin A."/>
            <person name="Echchiki A."/>
            <person name="Berthelot C."/>
            <person name="Parey E."/>
            <person name="Roest-Crollius H."/>
            <person name="Braasch I."/>
            <person name="Postlethwait J."/>
            <person name="Bobe J."/>
            <person name="Montfort J."/>
            <person name="Bouchez O."/>
            <person name="Begum T."/>
            <person name="Schartl M."/>
            <person name="Guiguen Y."/>
        </authorList>
    </citation>
    <scope>NUCLEOTIDE SEQUENCE [LARGE SCALE GENOMIC DNA]</scope>
    <source>
        <strain evidence="8 9">Indonesia</strain>
        <tissue evidence="8">Blood</tissue>
    </source>
</reference>
<dbReference type="GO" id="GO:0048678">
    <property type="term" value="P:response to axon injury"/>
    <property type="evidence" value="ECO:0007669"/>
    <property type="project" value="TreeGrafter"/>
</dbReference>
<evidence type="ECO:0000256" key="5">
    <source>
        <dbReference type="ARBA" id="ARBA00037780"/>
    </source>
</evidence>
<dbReference type="EMBL" id="VFJC01000004">
    <property type="protein sequence ID" value="KAB5581757.1"/>
    <property type="molecule type" value="Genomic_DNA"/>
</dbReference>
<evidence type="ECO:0000256" key="2">
    <source>
        <dbReference type="ARBA" id="ARBA00004645"/>
    </source>
</evidence>
<comment type="caution">
    <text evidence="8">The sequence shown here is derived from an EMBL/GenBank/DDBJ whole genome shotgun (WGS) entry which is preliminary data.</text>
</comment>
<gene>
    <name evidence="8" type="ORF">PHYPO_G00179340</name>
</gene>